<organism evidence="2 3">
    <name type="scientific">Legionella pneumophila</name>
    <dbReference type="NCBI Taxonomy" id="446"/>
    <lineage>
        <taxon>Bacteria</taxon>
        <taxon>Pseudomonadati</taxon>
        <taxon>Pseudomonadota</taxon>
        <taxon>Gammaproteobacteria</taxon>
        <taxon>Legionellales</taxon>
        <taxon>Legionellaceae</taxon>
        <taxon>Legionella</taxon>
    </lineage>
</organism>
<evidence type="ECO:0000259" key="1">
    <source>
        <dbReference type="Pfam" id="PF00892"/>
    </source>
</evidence>
<protein>
    <submittedName>
        <fullName evidence="2">Drug/transporter permease</fullName>
    </submittedName>
</protein>
<dbReference type="InterPro" id="IPR037185">
    <property type="entry name" value="EmrE-like"/>
</dbReference>
<dbReference type="SUPFAM" id="SSF103481">
    <property type="entry name" value="Multidrug resistance efflux transporter EmrE"/>
    <property type="match status" value="2"/>
</dbReference>
<gene>
    <name evidence="2" type="ORF">NCTC12000_02748</name>
</gene>
<dbReference type="PANTHER" id="PTHR22911:SF137">
    <property type="entry name" value="SOLUTE CARRIER FAMILY 35 MEMBER G2-RELATED"/>
    <property type="match status" value="1"/>
</dbReference>
<name>A0A128L315_LEGPN</name>
<dbReference type="EMBL" id="UGOL01000001">
    <property type="protein sequence ID" value="STX80731.1"/>
    <property type="molecule type" value="Genomic_DNA"/>
</dbReference>
<dbReference type="InterPro" id="IPR000620">
    <property type="entry name" value="EamA_dom"/>
</dbReference>
<dbReference type="GO" id="GO:0016020">
    <property type="term" value="C:membrane"/>
    <property type="evidence" value="ECO:0007669"/>
    <property type="project" value="InterPro"/>
</dbReference>
<dbReference type="AlphaFoldDB" id="A0A128L315"/>
<evidence type="ECO:0000313" key="3">
    <source>
        <dbReference type="Proteomes" id="UP000254631"/>
    </source>
</evidence>
<dbReference type="PANTHER" id="PTHR22911">
    <property type="entry name" value="ACYL-MALONYL CONDENSING ENZYME-RELATED"/>
    <property type="match status" value="1"/>
</dbReference>
<proteinExistence type="predicted"/>
<evidence type="ECO:0000313" key="2">
    <source>
        <dbReference type="EMBL" id="STX80731.1"/>
    </source>
</evidence>
<dbReference type="RefSeq" id="WP_011947477.1">
    <property type="nucleotide sequence ID" value="NZ_BAZA01000003.1"/>
</dbReference>
<sequence>MQKTARRKGIVFIIISYIILSADEPVVAKLIQLGNNFTIHGRNPISFCNLLFIGSLMGALTLFFIQYKNFRTFNFKTLTRKDWAWLFTSAFFIGFLTPSLFFFGIMYANIINVILLSTLNAPITLFAAWLIFSEKPNMRLILASLITISGSFVIVLIQQWTATNEKPITQITSTGPLYDFLADTPNSGEICVFLGVVSSTISTLISFHAVTTLPGGIFNTFRMGLGAVFFFFIALALFGWGHFSDLLSPFLWKWMILYGPIIVGMGMFFNYLGLQHIKVADDVIASSLTPLFSIVFSYLILGEAPGVAQIIGGCIIFTGIVLAMREQIRHL</sequence>
<reference evidence="2 3" key="1">
    <citation type="submission" date="2018-06" db="EMBL/GenBank/DDBJ databases">
        <authorList>
            <consortium name="Pathogen Informatics"/>
            <person name="Doyle S."/>
        </authorList>
    </citation>
    <scope>NUCLEOTIDE SEQUENCE [LARGE SCALE GENOMIC DNA]</scope>
    <source>
        <strain evidence="2 3">NCTC12000</strain>
    </source>
</reference>
<accession>A0A128L315</accession>
<dbReference type="Proteomes" id="UP000254631">
    <property type="component" value="Unassembled WGS sequence"/>
</dbReference>
<dbReference type="Gene3D" id="1.10.3730.20">
    <property type="match status" value="1"/>
</dbReference>
<feature type="domain" description="EamA" evidence="1">
    <location>
        <begin position="187"/>
        <end position="324"/>
    </location>
</feature>
<feature type="domain" description="EamA" evidence="1">
    <location>
        <begin position="45"/>
        <end position="155"/>
    </location>
</feature>
<dbReference type="Pfam" id="PF00892">
    <property type="entry name" value="EamA"/>
    <property type="match status" value="2"/>
</dbReference>